<evidence type="ECO:0000313" key="2">
    <source>
        <dbReference type="Proteomes" id="UP000492821"/>
    </source>
</evidence>
<evidence type="ECO:0000313" key="3">
    <source>
        <dbReference type="WBParaSite" id="Pan_g3626.t1"/>
    </source>
</evidence>
<reference evidence="2" key="1">
    <citation type="journal article" date="2013" name="Genetics">
        <title>The draft genome and transcriptome of Panagrellus redivivus are shaped by the harsh demands of a free-living lifestyle.</title>
        <authorList>
            <person name="Srinivasan J."/>
            <person name="Dillman A.R."/>
            <person name="Macchietto M.G."/>
            <person name="Heikkinen L."/>
            <person name="Lakso M."/>
            <person name="Fracchia K.M."/>
            <person name="Antoshechkin I."/>
            <person name="Mortazavi A."/>
            <person name="Wong G."/>
            <person name="Sternberg P.W."/>
        </authorList>
    </citation>
    <scope>NUCLEOTIDE SEQUENCE [LARGE SCALE GENOMIC DNA]</scope>
    <source>
        <strain evidence="2">MT8872</strain>
    </source>
</reference>
<dbReference type="Proteomes" id="UP000492821">
    <property type="component" value="Unassembled WGS sequence"/>
</dbReference>
<reference evidence="3" key="2">
    <citation type="submission" date="2020-10" db="UniProtKB">
        <authorList>
            <consortium name="WormBaseParasite"/>
        </authorList>
    </citation>
    <scope>IDENTIFICATION</scope>
</reference>
<keyword evidence="2" id="KW-1185">Reference proteome</keyword>
<feature type="region of interest" description="Disordered" evidence="1">
    <location>
        <begin position="1"/>
        <end position="27"/>
    </location>
</feature>
<name>A0A7E4VWI3_PANRE</name>
<proteinExistence type="predicted"/>
<evidence type="ECO:0000256" key="1">
    <source>
        <dbReference type="SAM" id="MobiDB-lite"/>
    </source>
</evidence>
<dbReference type="AlphaFoldDB" id="A0A7E4VWI3"/>
<accession>A0A7E4VWI3</accession>
<sequence>MVERRTKGSKQSAPGRARSSRRRRGRGKDSYDSVFVIGVQSAHAALGFLCSTSISRKRDRTRRSSFDGFFQLLSSLPLFLPCPRPLHLPRLQPQWMSETEYCSPEECLNLVQSIEQGVRELLATIKSGQFADVRARISQLQALSTNFKTKVEQLPNLKRTPEQQQREIQNLACKINARDNAIKYIDDQIESILKAKQEIHHD</sequence>
<organism evidence="2 3">
    <name type="scientific">Panagrellus redivivus</name>
    <name type="common">Microworm</name>
    <dbReference type="NCBI Taxonomy" id="6233"/>
    <lineage>
        <taxon>Eukaryota</taxon>
        <taxon>Metazoa</taxon>
        <taxon>Ecdysozoa</taxon>
        <taxon>Nematoda</taxon>
        <taxon>Chromadorea</taxon>
        <taxon>Rhabditida</taxon>
        <taxon>Tylenchina</taxon>
        <taxon>Panagrolaimomorpha</taxon>
        <taxon>Panagrolaimoidea</taxon>
        <taxon>Panagrolaimidae</taxon>
        <taxon>Panagrellus</taxon>
    </lineage>
</organism>
<dbReference type="WBParaSite" id="Pan_g3626.t1">
    <property type="protein sequence ID" value="Pan_g3626.t1"/>
    <property type="gene ID" value="Pan_g3626"/>
</dbReference>
<protein>
    <submittedName>
        <fullName evidence="3">Mediator of RNA polymerase II transcription subunit 9</fullName>
    </submittedName>
</protein>